<dbReference type="Proteomes" id="UP000230069">
    <property type="component" value="Unassembled WGS sequence"/>
</dbReference>
<reference evidence="8 9" key="1">
    <citation type="submission" date="2017-09" db="EMBL/GenBank/DDBJ databases">
        <title>WGS assembly of Aquilegia coerulea Goldsmith.</title>
        <authorList>
            <person name="Hodges S."/>
            <person name="Kramer E."/>
            <person name="Nordborg M."/>
            <person name="Tomkins J."/>
            <person name="Borevitz J."/>
            <person name="Derieg N."/>
            <person name="Yan J."/>
            <person name="Mihaltcheva S."/>
            <person name="Hayes R.D."/>
            <person name="Rokhsar D."/>
        </authorList>
    </citation>
    <scope>NUCLEOTIDE SEQUENCE [LARGE SCALE GENOMIC DNA]</scope>
    <source>
        <strain evidence="9">cv. Goldsmith</strain>
    </source>
</reference>
<organism evidence="8 9">
    <name type="scientific">Aquilegia coerulea</name>
    <name type="common">Rocky mountain columbine</name>
    <dbReference type="NCBI Taxonomy" id="218851"/>
    <lineage>
        <taxon>Eukaryota</taxon>
        <taxon>Viridiplantae</taxon>
        <taxon>Streptophyta</taxon>
        <taxon>Embryophyta</taxon>
        <taxon>Tracheophyta</taxon>
        <taxon>Spermatophyta</taxon>
        <taxon>Magnoliopsida</taxon>
        <taxon>Ranunculales</taxon>
        <taxon>Ranunculaceae</taxon>
        <taxon>Thalictroideae</taxon>
        <taxon>Aquilegia</taxon>
    </lineage>
</organism>
<feature type="coiled-coil region" evidence="5">
    <location>
        <begin position="527"/>
        <end position="582"/>
    </location>
</feature>
<feature type="domain" description="WRC" evidence="7">
    <location>
        <begin position="149"/>
        <end position="193"/>
    </location>
</feature>
<evidence type="ECO:0000259" key="7">
    <source>
        <dbReference type="PROSITE" id="PS51667"/>
    </source>
</evidence>
<feature type="compositionally biased region" description="Basic and acidic residues" evidence="6">
    <location>
        <begin position="230"/>
        <end position="245"/>
    </location>
</feature>
<evidence type="ECO:0000256" key="6">
    <source>
        <dbReference type="SAM" id="MobiDB-lite"/>
    </source>
</evidence>
<dbReference type="STRING" id="218851.A0A2G5D2K9"/>
<name>A0A2G5D2K9_AQUCA</name>
<dbReference type="AlphaFoldDB" id="A0A2G5D2K9"/>
<accession>A0A2G5D2K9</accession>
<proteinExistence type="predicted"/>
<keyword evidence="1" id="KW-0813">Transport</keyword>
<dbReference type="InterPro" id="IPR007930">
    <property type="entry name" value="DUF724"/>
</dbReference>
<keyword evidence="9" id="KW-1185">Reference proteome</keyword>
<dbReference type="PANTHER" id="PTHR31917:SF164">
    <property type="entry name" value="DUF724 DOMAIN-CONTAINING PROTEIN 7-LIKE"/>
    <property type="match status" value="1"/>
</dbReference>
<evidence type="ECO:0000256" key="5">
    <source>
        <dbReference type="SAM" id="Coils"/>
    </source>
</evidence>
<comment type="caution">
    <text evidence="4">Lacks conserved residue(s) required for the propagation of feature annotation.</text>
</comment>
<evidence type="ECO:0000313" key="8">
    <source>
        <dbReference type="EMBL" id="PIA37760.1"/>
    </source>
</evidence>
<dbReference type="FunCoup" id="A0A2G5D2K9">
    <property type="interactions" value="1560"/>
</dbReference>
<dbReference type="PANTHER" id="PTHR31917">
    <property type="entry name" value="AGENET DOMAIN-CONTAINING PROTEIN-RELATED"/>
    <property type="match status" value="1"/>
</dbReference>
<sequence length="592" mass="67856">MNMEVGQEVEVSNKKGFEGTWLVGTIRRSTSSSSSSSSAKKKKTLFVEYKTLVDEKGSKPLQEYVELSHLRPVPPKQKDRPFQLNEEVDAFFSHGWRKGVIIKVLKDSKYSVCFKTTEEEKDFPFKEEREFQHSDLRVHLEWTDGRWLGSLDQEQCKRDGSRWRCPEMSTPGEQFCGRHLASRTDKRRKRPREQCKSTGPCEMVSPGKQFREKLQLEGDIHNQKRRKSPREHEVLADNGSNERRNSSHLLPSDHQQHSLAETGISEPNESSVSFPNPKVSSARNMDIATQPSLSEANDNFGENVIFSMDKEMTANKELLWSPTAEDNQTLSLCLEKSNPPILKDNRDMIPVSNDAITLRDTSMKSLKHLQSSNEVMCASSLEARGDDRALPSPVDVMANTYSSPTQEDVRHPLGNQSLPFVKTSDLWEGFESMEVFQLMPQYPHFRPLEKENEEFREGIAIGNMVNFANLMKRTCKAQLDDPRSMLEMKLKALPAFEELGFTVQPIRSRLEKLLKLKDCYSQCGGRLKTVEELVNDERRQYDEIQESITRLNMELQQKGSKIAELQMTAEAVEKMVESTKIDFYGEITTPWK</sequence>
<dbReference type="PROSITE" id="PS51667">
    <property type="entry name" value="WRC"/>
    <property type="match status" value="1"/>
</dbReference>
<keyword evidence="3" id="KW-0539">Nucleus</keyword>
<dbReference type="CDD" id="cd20406">
    <property type="entry name" value="Tudor_Agenet_AtDUF_rpt2_4"/>
    <property type="match status" value="1"/>
</dbReference>
<dbReference type="OrthoDB" id="687110at2759"/>
<dbReference type="InterPro" id="IPR014002">
    <property type="entry name" value="Agenet_dom_plant"/>
</dbReference>
<keyword evidence="5" id="KW-0175">Coiled coil</keyword>
<evidence type="ECO:0000313" key="9">
    <source>
        <dbReference type="Proteomes" id="UP000230069"/>
    </source>
</evidence>
<dbReference type="Pfam" id="PF05641">
    <property type="entry name" value="Agenet"/>
    <property type="match status" value="1"/>
</dbReference>
<evidence type="ECO:0000256" key="2">
    <source>
        <dbReference type="ARBA" id="ARBA00022604"/>
    </source>
</evidence>
<dbReference type="EMBL" id="KZ305047">
    <property type="protein sequence ID" value="PIA37760.1"/>
    <property type="molecule type" value="Genomic_DNA"/>
</dbReference>
<keyword evidence="2" id="KW-0341">Growth regulation</keyword>
<feature type="region of interest" description="Disordered" evidence="6">
    <location>
        <begin position="174"/>
        <end position="259"/>
    </location>
</feature>
<dbReference type="InParanoid" id="A0A2G5D2K9"/>
<dbReference type="SMART" id="SM00743">
    <property type="entry name" value="Agenet"/>
    <property type="match status" value="2"/>
</dbReference>
<evidence type="ECO:0000256" key="1">
    <source>
        <dbReference type="ARBA" id="ARBA00022448"/>
    </source>
</evidence>
<evidence type="ECO:0000256" key="4">
    <source>
        <dbReference type="PROSITE-ProRule" id="PRU01002"/>
    </source>
</evidence>
<dbReference type="InterPro" id="IPR014977">
    <property type="entry name" value="WRC_dom"/>
</dbReference>
<protein>
    <recommendedName>
        <fullName evidence="7">WRC domain-containing protein</fullName>
    </recommendedName>
</protein>
<evidence type="ECO:0000256" key="3">
    <source>
        <dbReference type="ARBA" id="ARBA00023242"/>
    </source>
</evidence>
<dbReference type="Pfam" id="PF05266">
    <property type="entry name" value="DUF724"/>
    <property type="match status" value="1"/>
</dbReference>
<dbReference type="InterPro" id="IPR008395">
    <property type="entry name" value="Agenet-like_dom"/>
</dbReference>
<gene>
    <name evidence="8" type="ORF">AQUCO_03000352v1</name>
</gene>
<feature type="compositionally biased region" description="Basic and acidic residues" evidence="6">
    <location>
        <begin position="209"/>
        <end position="222"/>
    </location>
</feature>